<gene>
    <name evidence="1" type="ORF">GJ699_07635</name>
</gene>
<sequence>MKTTTISPSPEMQAMLKALQSAVTKELERKRRLGHYAVVWQDGRPALLGGENDPARKDAMRRL</sequence>
<name>A0A6I2KVU5_9BURK</name>
<evidence type="ECO:0000313" key="1">
    <source>
        <dbReference type="EMBL" id="MRW89851.1"/>
    </source>
</evidence>
<keyword evidence="2" id="KW-1185">Reference proteome</keyword>
<dbReference type="EMBL" id="WKJK01000003">
    <property type="protein sequence ID" value="MRW89851.1"/>
    <property type="molecule type" value="Genomic_DNA"/>
</dbReference>
<evidence type="ECO:0000313" key="2">
    <source>
        <dbReference type="Proteomes" id="UP000433309"/>
    </source>
</evidence>
<reference evidence="1 2" key="1">
    <citation type="submission" date="2019-11" db="EMBL/GenBank/DDBJ databases">
        <title>Novel species isolated from a subtropical stream in China.</title>
        <authorList>
            <person name="Lu H."/>
        </authorList>
    </citation>
    <scope>NUCLEOTIDE SEQUENCE [LARGE SCALE GENOMIC DNA]</scope>
    <source>
        <strain evidence="1 2">FT80W</strain>
    </source>
</reference>
<organism evidence="1 2">
    <name type="scientific">Duganella guangzhouensis</name>
    <dbReference type="NCBI Taxonomy" id="2666084"/>
    <lineage>
        <taxon>Bacteria</taxon>
        <taxon>Pseudomonadati</taxon>
        <taxon>Pseudomonadota</taxon>
        <taxon>Betaproteobacteria</taxon>
        <taxon>Burkholderiales</taxon>
        <taxon>Oxalobacteraceae</taxon>
        <taxon>Telluria group</taxon>
        <taxon>Duganella</taxon>
    </lineage>
</organism>
<dbReference type="RefSeq" id="WP_154374727.1">
    <property type="nucleotide sequence ID" value="NZ_WKJK01000003.1"/>
</dbReference>
<dbReference type="AlphaFoldDB" id="A0A6I2KVU5"/>
<dbReference type="Proteomes" id="UP000433309">
    <property type="component" value="Unassembled WGS sequence"/>
</dbReference>
<comment type="caution">
    <text evidence="1">The sequence shown here is derived from an EMBL/GenBank/DDBJ whole genome shotgun (WGS) entry which is preliminary data.</text>
</comment>
<accession>A0A6I2KVU5</accession>
<proteinExistence type="predicted"/>
<protein>
    <submittedName>
        <fullName evidence="1">Uncharacterized protein</fullName>
    </submittedName>
</protein>